<keyword evidence="7 8" id="KW-0472">Membrane</keyword>
<accession>A0A9N9DNF3</accession>
<dbReference type="AlphaFoldDB" id="A0A9N9DNF3"/>
<protein>
    <submittedName>
        <fullName evidence="10">4005_t:CDS:1</fullName>
    </submittedName>
</protein>
<keyword evidence="4" id="KW-0547">Nucleotide-binding</keyword>
<feature type="domain" description="ABC transporter" evidence="9">
    <location>
        <begin position="102"/>
        <end position="349"/>
    </location>
</feature>
<keyword evidence="5" id="KW-0067">ATP-binding</keyword>
<dbReference type="GO" id="GO:0016887">
    <property type="term" value="F:ATP hydrolysis activity"/>
    <property type="evidence" value="ECO:0007669"/>
    <property type="project" value="InterPro"/>
</dbReference>
<dbReference type="Pfam" id="PF00005">
    <property type="entry name" value="ABC_tran"/>
    <property type="match status" value="1"/>
</dbReference>
<evidence type="ECO:0000313" key="10">
    <source>
        <dbReference type="EMBL" id="CAG8642198.1"/>
    </source>
</evidence>
<dbReference type="PROSITE" id="PS00211">
    <property type="entry name" value="ABC_TRANSPORTER_1"/>
    <property type="match status" value="1"/>
</dbReference>
<evidence type="ECO:0000256" key="8">
    <source>
        <dbReference type="SAM" id="Phobius"/>
    </source>
</evidence>
<dbReference type="InterPro" id="IPR013525">
    <property type="entry name" value="ABC2_TM"/>
</dbReference>
<dbReference type="Gene3D" id="3.40.50.300">
    <property type="entry name" value="P-loop containing nucleotide triphosphate hydrolases"/>
    <property type="match status" value="1"/>
</dbReference>
<name>A0A9N9DNF3_9GLOM</name>
<keyword evidence="3 8" id="KW-0812">Transmembrane</keyword>
<evidence type="ECO:0000256" key="6">
    <source>
        <dbReference type="ARBA" id="ARBA00022989"/>
    </source>
</evidence>
<dbReference type="GO" id="GO:0005524">
    <property type="term" value="F:ATP binding"/>
    <property type="evidence" value="ECO:0007669"/>
    <property type="project" value="UniProtKB-KW"/>
</dbReference>
<evidence type="ECO:0000256" key="5">
    <source>
        <dbReference type="ARBA" id="ARBA00022840"/>
    </source>
</evidence>
<dbReference type="Proteomes" id="UP000789342">
    <property type="component" value="Unassembled WGS sequence"/>
</dbReference>
<reference evidence="10" key="1">
    <citation type="submission" date="2021-06" db="EMBL/GenBank/DDBJ databases">
        <authorList>
            <person name="Kallberg Y."/>
            <person name="Tangrot J."/>
            <person name="Rosling A."/>
        </authorList>
    </citation>
    <scope>NUCLEOTIDE SEQUENCE</scope>
    <source>
        <strain evidence="10">CL551</strain>
    </source>
</reference>
<feature type="transmembrane region" description="Helical" evidence="8">
    <location>
        <begin position="556"/>
        <end position="576"/>
    </location>
</feature>
<dbReference type="SUPFAM" id="SSF52540">
    <property type="entry name" value="P-loop containing nucleoside triphosphate hydrolases"/>
    <property type="match status" value="1"/>
</dbReference>
<evidence type="ECO:0000256" key="1">
    <source>
        <dbReference type="ARBA" id="ARBA00004141"/>
    </source>
</evidence>
<dbReference type="InterPro" id="IPR003593">
    <property type="entry name" value="AAA+_ATPase"/>
</dbReference>
<proteinExistence type="predicted"/>
<sequence length="619" mass="70111">MSQSSDQSEKINHQIERHVNLNNNDKESLVSADSIDLSEITISQQDEKASKRNRIIQSTISTSFSTNNPVYLEFHGINYFVPINNETSNSARSNRDRWLPFLKSFQTRASQSDEEIGESGQNQILHNVHGCAKPGEILAIMGPSGCGKTTLLNILGDRVSKRGISGTINMNGRRPTKETKRFVAYCAQDDIFFPQLTVRETLSFTARLRLPRDMPKREKLRQVENTIQLLNLSKCADTKIGDSWSRGISGGERKRASIGSELLTDPSVILLDEPTSGLDSSFALELIKILKEFAIQQHKTIIMVIHQPSSQVFELFDKLLLMADGHVVYFGERANVVNYLNDQKCKCHPNFNPADYIMELLNDPTSKQKLIQAYARHVKPDPTGEQLVKKHSNLSRDVSSLPALDDSIISSSPLKMKHLWEATFLQQVIILTERSFRQRSKVILSKLDLLQTLSLVLFGCIIWFQLPYKESSIQDRYGSIFFTSVYWSFYPMMFTISSFPLDLTILNKERQSRSYRLLSYFFSKQVAELPLSIVHPAIFVIVVYWVSGLVADGERFIAYLLVVLLTTLTAQSFGYLIGATLLNVQKALSVASVFMLSTMLLAGFYVRNLVSELSWLKYL</sequence>
<dbReference type="InterPro" id="IPR017871">
    <property type="entry name" value="ABC_transporter-like_CS"/>
</dbReference>
<feature type="transmembrane region" description="Helical" evidence="8">
    <location>
        <begin position="486"/>
        <end position="506"/>
    </location>
</feature>
<dbReference type="CDD" id="cd03213">
    <property type="entry name" value="ABCG_EPDR"/>
    <property type="match status" value="1"/>
</dbReference>
<gene>
    <name evidence="10" type="ORF">AMORRO_LOCUS9567</name>
</gene>
<dbReference type="GO" id="GO:0005886">
    <property type="term" value="C:plasma membrane"/>
    <property type="evidence" value="ECO:0007669"/>
    <property type="project" value="TreeGrafter"/>
</dbReference>
<feature type="transmembrane region" description="Helical" evidence="8">
    <location>
        <begin position="447"/>
        <end position="466"/>
    </location>
</feature>
<evidence type="ECO:0000256" key="3">
    <source>
        <dbReference type="ARBA" id="ARBA00022692"/>
    </source>
</evidence>
<dbReference type="InterPro" id="IPR050352">
    <property type="entry name" value="ABCG_transporters"/>
</dbReference>
<dbReference type="EMBL" id="CAJVPV010009508">
    <property type="protein sequence ID" value="CAG8642198.1"/>
    <property type="molecule type" value="Genomic_DNA"/>
</dbReference>
<dbReference type="PANTHER" id="PTHR48041">
    <property type="entry name" value="ABC TRANSPORTER G FAMILY MEMBER 28"/>
    <property type="match status" value="1"/>
</dbReference>
<comment type="subcellular location">
    <subcellularLocation>
        <location evidence="1">Membrane</location>
        <topology evidence="1">Multi-pass membrane protein</topology>
    </subcellularLocation>
</comment>
<evidence type="ECO:0000313" key="11">
    <source>
        <dbReference type="Proteomes" id="UP000789342"/>
    </source>
</evidence>
<feature type="non-terminal residue" evidence="10">
    <location>
        <position position="1"/>
    </location>
</feature>
<organism evidence="10 11">
    <name type="scientific">Acaulospora morrowiae</name>
    <dbReference type="NCBI Taxonomy" id="94023"/>
    <lineage>
        <taxon>Eukaryota</taxon>
        <taxon>Fungi</taxon>
        <taxon>Fungi incertae sedis</taxon>
        <taxon>Mucoromycota</taxon>
        <taxon>Glomeromycotina</taxon>
        <taxon>Glomeromycetes</taxon>
        <taxon>Diversisporales</taxon>
        <taxon>Acaulosporaceae</taxon>
        <taxon>Acaulospora</taxon>
    </lineage>
</organism>
<dbReference type="InterPro" id="IPR003439">
    <property type="entry name" value="ABC_transporter-like_ATP-bd"/>
</dbReference>
<keyword evidence="2" id="KW-0813">Transport</keyword>
<evidence type="ECO:0000256" key="4">
    <source>
        <dbReference type="ARBA" id="ARBA00022741"/>
    </source>
</evidence>
<keyword evidence="6 8" id="KW-1133">Transmembrane helix</keyword>
<keyword evidence="11" id="KW-1185">Reference proteome</keyword>
<dbReference type="Pfam" id="PF19055">
    <property type="entry name" value="ABC2_membrane_7"/>
    <property type="match status" value="1"/>
</dbReference>
<dbReference type="SMART" id="SM00382">
    <property type="entry name" value="AAA"/>
    <property type="match status" value="1"/>
</dbReference>
<dbReference type="InterPro" id="IPR027417">
    <property type="entry name" value="P-loop_NTPase"/>
</dbReference>
<dbReference type="PANTHER" id="PTHR48041:SF63">
    <property type="entry name" value="EARLY GENE AT 23, ISOFORM C"/>
    <property type="match status" value="1"/>
</dbReference>
<dbReference type="OrthoDB" id="245989at2759"/>
<dbReference type="PROSITE" id="PS50893">
    <property type="entry name" value="ABC_TRANSPORTER_2"/>
    <property type="match status" value="1"/>
</dbReference>
<dbReference type="Pfam" id="PF01061">
    <property type="entry name" value="ABC2_membrane"/>
    <property type="match status" value="1"/>
</dbReference>
<feature type="transmembrane region" description="Helical" evidence="8">
    <location>
        <begin position="527"/>
        <end position="550"/>
    </location>
</feature>
<evidence type="ECO:0000256" key="7">
    <source>
        <dbReference type="ARBA" id="ARBA00023136"/>
    </source>
</evidence>
<dbReference type="InterPro" id="IPR043926">
    <property type="entry name" value="ABCG_dom"/>
</dbReference>
<comment type="caution">
    <text evidence="10">The sequence shown here is derived from an EMBL/GenBank/DDBJ whole genome shotgun (WGS) entry which is preliminary data.</text>
</comment>
<evidence type="ECO:0000256" key="2">
    <source>
        <dbReference type="ARBA" id="ARBA00022448"/>
    </source>
</evidence>
<evidence type="ECO:0000259" key="9">
    <source>
        <dbReference type="PROSITE" id="PS50893"/>
    </source>
</evidence>
<dbReference type="GO" id="GO:0140359">
    <property type="term" value="F:ABC-type transporter activity"/>
    <property type="evidence" value="ECO:0007669"/>
    <property type="project" value="InterPro"/>
</dbReference>
<feature type="transmembrane region" description="Helical" evidence="8">
    <location>
        <begin position="588"/>
        <end position="606"/>
    </location>
</feature>